<dbReference type="Proteomes" id="UP000177025">
    <property type="component" value="Unassembled WGS sequence"/>
</dbReference>
<reference evidence="1 2" key="1">
    <citation type="journal article" date="2016" name="Nat. Commun.">
        <title>Thousands of microbial genomes shed light on interconnected biogeochemical processes in an aquifer system.</title>
        <authorList>
            <person name="Anantharaman K."/>
            <person name="Brown C.T."/>
            <person name="Hug L.A."/>
            <person name="Sharon I."/>
            <person name="Castelle C.J."/>
            <person name="Probst A.J."/>
            <person name="Thomas B.C."/>
            <person name="Singh A."/>
            <person name="Wilkins M.J."/>
            <person name="Karaoz U."/>
            <person name="Brodie E.L."/>
            <person name="Williams K.H."/>
            <person name="Hubbard S.S."/>
            <person name="Banfield J.F."/>
        </authorList>
    </citation>
    <scope>NUCLEOTIDE SEQUENCE [LARGE SCALE GENOMIC DNA]</scope>
</reference>
<sequence length="66" mass="7475">MTLYIVHFIPLEKTTDFNRWLFPNKADGGLIPPSRIPVRGRSSLTGFTRFDSISILIARPCRGAKK</sequence>
<dbReference type="AlphaFoldDB" id="A0A1F4UCV0"/>
<evidence type="ECO:0000313" key="2">
    <source>
        <dbReference type="Proteomes" id="UP000177025"/>
    </source>
</evidence>
<accession>A0A1F4UCV0</accession>
<comment type="caution">
    <text evidence="1">The sequence shown here is derived from an EMBL/GenBank/DDBJ whole genome shotgun (WGS) entry which is preliminary data.</text>
</comment>
<dbReference type="EMBL" id="MEUM01000052">
    <property type="protein sequence ID" value="OGC42747.1"/>
    <property type="molecule type" value="Genomic_DNA"/>
</dbReference>
<proteinExistence type="predicted"/>
<evidence type="ECO:0000313" key="1">
    <source>
        <dbReference type="EMBL" id="OGC42747.1"/>
    </source>
</evidence>
<protein>
    <submittedName>
        <fullName evidence="1">Uncharacterized protein</fullName>
    </submittedName>
</protein>
<gene>
    <name evidence="1" type="ORF">A2Y85_02430</name>
</gene>
<organism evidence="1 2">
    <name type="scientific">candidate division WOR-3 bacterium RBG_13_43_14</name>
    <dbReference type="NCBI Taxonomy" id="1802590"/>
    <lineage>
        <taxon>Bacteria</taxon>
        <taxon>Bacteria division WOR-3</taxon>
    </lineage>
</organism>
<name>A0A1F4UCV0_UNCW3</name>